<protein>
    <recommendedName>
        <fullName evidence="3">Lipoprotein</fullName>
    </recommendedName>
</protein>
<evidence type="ECO:0000313" key="1">
    <source>
        <dbReference type="EMBL" id="ASP37288.1"/>
    </source>
</evidence>
<gene>
    <name evidence="1" type="ORF">CHH28_00685</name>
</gene>
<dbReference type="EMBL" id="CP022530">
    <property type="protein sequence ID" value="ASP37288.1"/>
    <property type="molecule type" value="Genomic_DNA"/>
</dbReference>
<name>A0A222FE46_9GAMM</name>
<dbReference type="PROSITE" id="PS51257">
    <property type="entry name" value="PROKAR_LIPOPROTEIN"/>
    <property type="match status" value="1"/>
</dbReference>
<dbReference type="Proteomes" id="UP000202440">
    <property type="component" value="Chromosome"/>
</dbReference>
<keyword evidence="2" id="KW-1185">Reference proteome</keyword>
<sequence length="110" mass="12463">MKSAGLLLLTSIGLVGCVHTASEQALVIRDMGDAMNECRRYTEERLTEVTGISIDRLSTRENNNEYDVYLNITDGHQRGYVQCQVSKKEGLGVTYHAVRDFEREQRYFAG</sequence>
<proteinExistence type="predicted"/>
<evidence type="ECO:0000313" key="2">
    <source>
        <dbReference type="Proteomes" id="UP000202440"/>
    </source>
</evidence>
<dbReference type="KEGG" id="bsan:CHH28_00685"/>
<reference evidence="1 2" key="1">
    <citation type="submission" date="2017-07" db="EMBL/GenBank/DDBJ databases">
        <title>Annotated genome sequence of Bacterioplanes sanyensis isolated from Red Sea.</title>
        <authorList>
            <person name="Rehman Z.U."/>
        </authorList>
    </citation>
    <scope>NUCLEOTIDE SEQUENCE [LARGE SCALE GENOMIC DNA]</scope>
    <source>
        <strain evidence="1 2">NV9</strain>
    </source>
</reference>
<accession>A0A222FE46</accession>
<evidence type="ECO:0008006" key="3">
    <source>
        <dbReference type="Google" id="ProtNLM"/>
    </source>
</evidence>
<dbReference type="AlphaFoldDB" id="A0A222FE46"/>
<organism evidence="1 2">
    <name type="scientific">Bacterioplanes sanyensis</name>
    <dbReference type="NCBI Taxonomy" id="1249553"/>
    <lineage>
        <taxon>Bacteria</taxon>
        <taxon>Pseudomonadati</taxon>
        <taxon>Pseudomonadota</taxon>
        <taxon>Gammaproteobacteria</taxon>
        <taxon>Oceanospirillales</taxon>
        <taxon>Oceanospirillaceae</taxon>
        <taxon>Bacterioplanes</taxon>
    </lineage>
</organism>